<comment type="caution">
    <text evidence="4">The sequence shown here is derived from an EMBL/GenBank/DDBJ whole genome shotgun (WGS) entry which is preliminary data.</text>
</comment>
<accession>A0ABD5NRQ8</accession>
<dbReference type="RefSeq" id="WP_256533348.1">
    <property type="nucleotide sequence ID" value="NZ_CP101824.1"/>
</dbReference>
<evidence type="ECO:0008006" key="6">
    <source>
        <dbReference type="Google" id="ProtNLM"/>
    </source>
</evidence>
<keyword evidence="5" id="KW-1185">Reference proteome</keyword>
<evidence type="ECO:0000259" key="3">
    <source>
        <dbReference type="Pfam" id="PF26483"/>
    </source>
</evidence>
<evidence type="ECO:0000256" key="1">
    <source>
        <dbReference type="SAM" id="MobiDB-lite"/>
    </source>
</evidence>
<dbReference type="Proteomes" id="UP001595846">
    <property type="component" value="Unassembled WGS sequence"/>
</dbReference>
<organism evidence="4 5">
    <name type="scientific">Halovivax cerinus</name>
    <dbReference type="NCBI Taxonomy" id="1487865"/>
    <lineage>
        <taxon>Archaea</taxon>
        <taxon>Methanobacteriati</taxon>
        <taxon>Methanobacteriota</taxon>
        <taxon>Stenosarchaea group</taxon>
        <taxon>Halobacteria</taxon>
        <taxon>Halobacteriales</taxon>
        <taxon>Natrialbaceae</taxon>
        <taxon>Halovivax</taxon>
    </lineage>
</organism>
<sequence length="347" mass="36504">MDDGDATRHGRSLDGVDVDRDRGPASDRDVGEARRVVLGDRVLDRYRRFSLYNSPYPAHDAGCAIDLYPGDSDPAAGLATDAPSPVAGIVRETRTVSAPPKPYAPEHDHLILVDVEEPASARGLVARILHVDPAVEAGDRVAIGDDLGRLVRAGFFAPWVGTHLHVGFRAPDRNLHRATGSLPVDLGVDVRPLPWDGTGTVVATGETYAILDTPAHPAPGDEWVGIAADGGGVLDGGLPHYDTGGVLGRGAGPQRMDTPAEDADPAAGGGRDTDDEPEHVVRLNGDDIGRADGRTIDWRDATVRVDGEAVTGLSFSCARDARFGAKLICPDRPFAVGDRVAVSVVRG</sequence>
<evidence type="ECO:0000313" key="4">
    <source>
        <dbReference type="EMBL" id="MFC3959405.1"/>
    </source>
</evidence>
<dbReference type="GeneID" id="73902464"/>
<feature type="domain" description="DUF8155" evidence="3">
    <location>
        <begin position="191"/>
        <end position="344"/>
    </location>
</feature>
<feature type="region of interest" description="Disordered" evidence="1">
    <location>
        <begin position="1"/>
        <end position="30"/>
    </location>
</feature>
<dbReference type="InterPro" id="IPR058817">
    <property type="entry name" value="DUF8155_C"/>
</dbReference>
<feature type="domain" description="DUF8155" evidence="2">
    <location>
        <begin position="38"/>
        <end position="185"/>
    </location>
</feature>
<name>A0ABD5NRQ8_9EURY</name>
<dbReference type="AlphaFoldDB" id="A0ABD5NRQ8"/>
<dbReference type="InterPro" id="IPR058468">
    <property type="entry name" value="DUF8155_N"/>
</dbReference>
<proteinExistence type="predicted"/>
<gene>
    <name evidence="4" type="ORF">ACFOUR_13655</name>
</gene>
<protein>
    <recommendedName>
        <fullName evidence="6">Metalloendopeptidase-like membrane protein</fullName>
    </recommendedName>
</protein>
<evidence type="ECO:0000259" key="2">
    <source>
        <dbReference type="Pfam" id="PF26482"/>
    </source>
</evidence>
<dbReference type="Pfam" id="PF26483">
    <property type="entry name" value="DUF8155_C"/>
    <property type="match status" value="1"/>
</dbReference>
<reference evidence="4 5" key="1">
    <citation type="journal article" date="2019" name="Int. J. Syst. Evol. Microbiol.">
        <title>The Global Catalogue of Microorganisms (GCM) 10K type strain sequencing project: providing services to taxonomists for standard genome sequencing and annotation.</title>
        <authorList>
            <consortium name="The Broad Institute Genomics Platform"/>
            <consortium name="The Broad Institute Genome Sequencing Center for Infectious Disease"/>
            <person name="Wu L."/>
            <person name="Ma J."/>
        </authorList>
    </citation>
    <scope>NUCLEOTIDE SEQUENCE [LARGE SCALE GENOMIC DNA]</scope>
    <source>
        <strain evidence="4 5">IBRC-M 10256</strain>
    </source>
</reference>
<dbReference type="Pfam" id="PF26482">
    <property type="entry name" value="DUF8155"/>
    <property type="match status" value="1"/>
</dbReference>
<dbReference type="EMBL" id="JBHSAQ010000012">
    <property type="protein sequence ID" value="MFC3959405.1"/>
    <property type="molecule type" value="Genomic_DNA"/>
</dbReference>
<evidence type="ECO:0000313" key="5">
    <source>
        <dbReference type="Proteomes" id="UP001595846"/>
    </source>
</evidence>
<feature type="region of interest" description="Disordered" evidence="1">
    <location>
        <begin position="249"/>
        <end position="278"/>
    </location>
</feature>